<evidence type="ECO:0000256" key="2">
    <source>
        <dbReference type="ARBA" id="ARBA00022803"/>
    </source>
</evidence>
<feature type="compositionally biased region" description="Basic and acidic residues" evidence="3">
    <location>
        <begin position="294"/>
        <end position="304"/>
    </location>
</feature>
<evidence type="ECO:0000256" key="3">
    <source>
        <dbReference type="SAM" id="MobiDB-lite"/>
    </source>
</evidence>
<dbReference type="SUPFAM" id="SSF48452">
    <property type="entry name" value="TPR-like"/>
    <property type="match status" value="1"/>
</dbReference>
<dbReference type="Proteomes" id="UP000053611">
    <property type="component" value="Unassembled WGS sequence"/>
</dbReference>
<accession>A0A0J0XXG9</accession>
<protein>
    <recommendedName>
        <fullName evidence="6">TPR-like protein</fullName>
    </recommendedName>
</protein>
<feature type="region of interest" description="Disordered" evidence="3">
    <location>
        <begin position="1"/>
        <end position="37"/>
    </location>
</feature>
<dbReference type="InterPro" id="IPR011990">
    <property type="entry name" value="TPR-like_helical_dom_sf"/>
</dbReference>
<keyword evidence="1" id="KW-0677">Repeat</keyword>
<keyword evidence="5" id="KW-1185">Reference proteome</keyword>
<dbReference type="STRING" id="879819.A0A0J0XXG9"/>
<feature type="region of interest" description="Disordered" evidence="3">
    <location>
        <begin position="261"/>
        <end position="319"/>
    </location>
</feature>
<evidence type="ECO:0000313" key="5">
    <source>
        <dbReference type="Proteomes" id="UP000053611"/>
    </source>
</evidence>
<name>A0A0J0XXG9_9TREE</name>
<dbReference type="EMBL" id="KQ087180">
    <property type="protein sequence ID" value="KLT45751.1"/>
    <property type="molecule type" value="Genomic_DNA"/>
</dbReference>
<organism evidence="4 5">
    <name type="scientific">Cutaneotrichosporon oleaginosum</name>
    <dbReference type="NCBI Taxonomy" id="879819"/>
    <lineage>
        <taxon>Eukaryota</taxon>
        <taxon>Fungi</taxon>
        <taxon>Dikarya</taxon>
        <taxon>Basidiomycota</taxon>
        <taxon>Agaricomycotina</taxon>
        <taxon>Tremellomycetes</taxon>
        <taxon>Trichosporonales</taxon>
        <taxon>Trichosporonaceae</taxon>
        <taxon>Cutaneotrichosporon</taxon>
    </lineage>
</organism>
<feature type="compositionally biased region" description="Basic and acidic residues" evidence="3">
    <location>
        <begin position="1"/>
        <end position="18"/>
    </location>
</feature>
<dbReference type="GeneID" id="28982569"/>
<evidence type="ECO:0008006" key="6">
    <source>
        <dbReference type="Google" id="ProtNLM"/>
    </source>
</evidence>
<gene>
    <name evidence="4" type="ORF">CC85DRAFT_282381</name>
</gene>
<dbReference type="OrthoDB" id="433738at2759"/>
<keyword evidence="2" id="KW-0802">TPR repeat</keyword>
<evidence type="ECO:0000256" key="1">
    <source>
        <dbReference type="ARBA" id="ARBA00022737"/>
    </source>
</evidence>
<dbReference type="GO" id="GO:0051879">
    <property type="term" value="F:Hsp90 protein binding"/>
    <property type="evidence" value="ECO:0007669"/>
    <property type="project" value="TreeGrafter"/>
</dbReference>
<reference evidence="4 5" key="1">
    <citation type="submission" date="2015-03" db="EMBL/GenBank/DDBJ databases">
        <title>Genomics and transcriptomics of the oil-accumulating basidiomycete yeast T. oleaginosus allow insights into substrate utilization and the diverse evolutionary trajectories of mating systems in fungi.</title>
        <authorList>
            <consortium name="DOE Joint Genome Institute"/>
            <person name="Kourist R."/>
            <person name="Kracht O."/>
            <person name="Bracharz F."/>
            <person name="Lipzen A."/>
            <person name="Nolan M."/>
            <person name="Ohm R."/>
            <person name="Grigoriev I."/>
            <person name="Sun S."/>
            <person name="Heitman J."/>
            <person name="Bruck T."/>
            <person name="Nowrousian M."/>
        </authorList>
    </citation>
    <scope>NUCLEOTIDE SEQUENCE [LARGE SCALE GENOMIC DNA]</scope>
    <source>
        <strain evidence="4 5">IBC0246</strain>
    </source>
</reference>
<dbReference type="PANTHER" id="PTHR22904:SF523">
    <property type="entry name" value="STRESS-INDUCED-PHOSPHOPROTEIN 1"/>
    <property type="match status" value="1"/>
</dbReference>
<proteinExistence type="predicted"/>
<sequence length="319" mass="33950">MADHVHGPNCSHGHDHGHSQGHGGHSHGPMGSPQPMQVQVDPAMQALLDSLPSRTMPIAFVDVAIPNTQPPQVQNMAVCAEHKQPVCDVCDVNFTPLNYMQQFMKNAPPEAVPPPPNVAPPPARAEQIKQVKEAGNTAFKAGNIPAAINNYSKSADMALSRPPWEVAALSRDETAIALCNRSAAFAAAGAWINALADAETVIALKRPWTKGHFRRARALVGMGRFEDAQDAIIDGLQFEPDEKDLNAYLLEVNELVRKRDAGEPLEDVSDDKFSPLGPGAQTPSRSGTATPARAEPEATPHKDATANASEQKTATAAAA</sequence>
<dbReference type="AlphaFoldDB" id="A0A0J0XXG9"/>
<dbReference type="RefSeq" id="XP_018282242.1">
    <property type="nucleotide sequence ID" value="XM_018421966.1"/>
</dbReference>
<dbReference type="Gene3D" id="1.25.40.10">
    <property type="entry name" value="Tetratricopeptide repeat domain"/>
    <property type="match status" value="1"/>
</dbReference>
<dbReference type="PANTHER" id="PTHR22904">
    <property type="entry name" value="TPR REPEAT CONTAINING PROTEIN"/>
    <property type="match status" value="1"/>
</dbReference>
<evidence type="ECO:0000313" key="4">
    <source>
        <dbReference type="EMBL" id="KLT45751.1"/>
    </source>
</evidence>